<feature type="binding site" evidence="11">
    <location>
        <begin position="451"/>
        <end position="458"/>
    </location>
    <ligand>
        <name>ATP</name>
        <dbReference type="ChEBI" id="CHEBI:30616"/>
    </ligand>
</feature>
<evidence type="ECO:0000256" key="1">
    <source>
        <dbReference type="ARBA" id="ARBA00004340"/>
    </source>
</evidence>
<dbReference type="GO" id="GO:0043138">
    <property type="term" value="F:3'-5' DNA helicase activity"/>
    <property type="evidence" value="ECO:0007669"/>
    <property type="project" value="UniProtKB-UniRule"/>
</dbReference>
<keyword evidence="11" id="KW-0832">Ubl conjugation</keyword>
<comment type="subunit">
    <text evidence="11">Can form hexamers. Interacts with E2 protein; this interaction increases E1 DNA binding specificity. Interacts with host DNA polymerase subunit POLA2. Interacts with host single stranded DNA-binding protein RPA1. Interacts with host TOP1; this interaction stimulates the enzymatic activity of TOP1.</text>
</comment>
<evidence type="ECO:0000256" key="12">
    <source>
        <dbReference type="PIRNR" id="PIRNR003383"/>
    </source>
</evidence>
<keyword evidence="7 11" id="KW-0238">DNA-binding</keyword>
<dbReference type="EMBL" id="LC333413">
    <property type="protein sequence ID" value="BCW91358.1"/>
    <property type="molecule type" value="Genomic_DNA"/>
</dbReference>
<evidence type="ECO:0000256" key="11">
    <source>
        <dbReference type="HAMAP-Rule" id="MF_04000"/>
    </source>
</evidence>
<reference evidence="15" key="2">
    <citation type="journal article" date="2018" name="J. Vet. Med. Sci.">
        <title>Detection of felis catus papillomavirus type 3 and 4 DNA from squamous cell carcinoma cases of cats in Japan.</title>
        <authorList>
            <person name="Yamashita-Kawanishi N."/>
            <person name="Sawanobori R."/>
            <person name="Matsumiya K."/>
            <person name="Uema A."/>
            <person name="Chambers J.K."/>
            <person name="Uchida K."/>
            <person name="Shimakura H."/>
            <person name="Tsuzuki M."/>
            <person name="Chang C.-Y."/>
            <person name="Chang H.-W."/>
            <person name="Haga T."/>
        </authorList>
    </citation>
    <scope>NUCLEOTIDE SEQUENCE</scope>
    <source>
        <strain evidence="15">141110</strain>
    </source>
</reference>
<sequence>MADNKENDPKKGTNGSPQTLDGGWFLVQEADCEEEDDDFDKLFDCSTEGSDISNLIEDEVEVDTCQNVSHLTLLNQQMLAEDADIVQGLKRKYLTPSPKSKVQDLSPRFATISISPQNKSSSKRRLFDDSGIDISQQNEIEDPLIQGVQAKVNACPESVGGADGGVYNTVLLKSNNRIATMLAKFKEVFDLGFRELTRPFKSSKTCCTDWVAAVFGVREELLESSKLLFQQYTMFFQVNYRCTGLGYLALFIFCFNAAKCRETVTKLLVTTLSVSEVQILTDPPKNRSLPVALCFYRLGMAGDAFKFGDYPDWLSRQVLVSHQSAADTFELSKMVQWAYDHEYTDEAEIAFYYAQLAEEDSNAAAWLKCNGQAKYVKDCAHMVRLYRRQEMRETTMSEWIQKCCTAVKEEGDWSSIMKFLKYQDVNFLQFLCAFRSWLEGKPKKNCIVIYGPPDTGKSYFCYSLLTFLKGSVVSFMNSKSHFWLMPLTEAKMGFLDDATHACWAFIDTHMRNALDGNKVSVDCKHRVPLQLKIPPLLITSNINLKAEARYFYLHSRVQTFCFPNPMPLDRNKQPVFSLTNASWKSFFERLNRQLGLSGPDEEAQDGEP</sequence>
<dbReference type="InterPro" id="IPR001177">
    <property type="entry name" value="PPV_DNA_helicase_E1_C"/>
</dbReference>
<feature type="compositionally biased region" description="Basic and acidic residues" evidence="13">
    <location>
        <begin position="1"/>
        <end position="11"/>
    </location>
</feature>
<dbReference type="Pfam" id="PF00524">
    <property type="entry name" value="PPV_E1_N"/>
    <property type="match status" value="1"/>
</dbReference>
<dbReference type="PROSITE" id="PS51206">
    <property type="entry name" value="SF3_HELICASE_1"/>
    <property type="match status" value="1"/>
</dbReference>
<evidence type="ECO:0000256" key="5">
    <source>
        <dbReference type="ARBA" id="ARBA00022806"/>
    </source>
</evidence>
<keyword evidence="11 12" id="KW-0244">Early protein</keyword>
<dbReference type="PIRSF" id="PIRSF003383">
    <property type="entry name" value="Rep_E1_papillomaV"/>
    <property type="match status" value="1"/>
</dbReference>
<protein>
    <recommendedName>
        <fullName evidence="11 12">Replication protein E1</fullName>
        <ecNumber evidence="11 12">5.6.2.4</ecNumber>
    </recommendedName>
    <alternativeName>
        <fullName evidence="11">ATP-dependent helicase E1</fullName>
    </alternativeName>
    <alternativeName>
        <fullName evidence="11">DNA 3'-5' helicase E1</fullName>
    </alternativeName>
</protein>
<keyword evidence="2 11" id="KW-0235">DNA replication</keyword>
<comment type="function">
    <text evidence="12">ATP-dependent DNA helicase required for initiation of viral DNA replication. It forms a complex with the viral E2 protein. The E1-E2 complex binds to the replication origin which contains binding sites for both proteins.</text>
</comment>
<dbReference type="GO" id="GO:0016817">
    <property type="term" value="F:hydrolase activity, acting on acid anhydrides"/>
    <property type="evidence" value="ECO:0007669"/>
    <property type="project" value="InterPro"/>
</dbReference>
<dbReference type="InterPro" id="IPR046832">
    <property type="entry name" value="PPV_E1_DBD"/>
</dbReference>
<dbReference type="GO" id="GO:0043657">
    <property type="term" value="C:host cell"/>
    <property type="evidence" value="ECO:0007669"/>
    <property type="project" value="UniProtKB-SubCell"/>
</dbReference>
<evidence type="ECO:0000313" key="15">
    <source>
        <dbReference type="EMBL" id="BCW91358.1"/>
    </source>
</evidence>
<reference evidence="15" key="1">
    <citation type="submission" date="2017-11" db="EMBL/GenBank/DDBJ databases">
        <authorList>
            <person name="Yamashita N."/>
            <person name="Sawanobori R."/>
            <person name="Matsumiya K."/>
            <person name="Haga T."/>
        </authorList>
    </citation>
    <scope>NUCLEOTIDE SEQUENCE</scope>
    <source>
        <strain evidence="15">141110</strain>
    </source>
</reference>
<feature type="modified residue" description="Phosphoserine; by host" evidence="11">
    <location>
        <position position="100"/>
    </location>
</feature>
<dbReference type="EC" id="5.6.2.4" evidence="11 12"/>
<gene>
    <name evidence="11 15" type="primary">E1</name>
</gene>
<evidence type="ECO:0000256" key="9">
    <source>
        <dbReference type="ARBA" id="ARBA00034617"/>
    </source>
</evidence>
<evidence type="ECO:0000256" key="10">
    <source>
        <dbReference type="ARBA" id="ARBA00048988"/>
    </source>
</evidence>
<keyword evidence="8 11" id="KW-0413">Isomerase</keyword>
<evidence type="ECO:0000256" key="4">
    <source>
        <dbReference type="ARBA" id="ARBA00022801"/>
    </source>
</evidence>
<comment type="PTM">
    <text evidence="11">Phosphorylated.</text>
</comment>
<keyword evidence="5 11" id="KW-0347">Helicase</keyword>
<accession>A0A8D6ART7</accession>
<feature type="domain" description="SF3 helicase" evidence="14">
    <location>
        <begin position="425"/>
        <end position="575"/>
    </location>
</feature>
<dbReference type="InterPro" id="IPR014000">
    <property type="entry name" value="PPV_DNA_helicase_E1_N"/>
</dbReference>
<evidence type="ECO:0000259" key="14">
    <source>
        <dbReference type="PROSITE" id="PS51206"/>
    </source>
</evidence>
<dbReference type="GO" id="GO:0003677">
    <property type="term" value="F:DNA binding"/>
    <property type="evidence" value="ECO:0007669"/>
    <property type="project" value="UniProtKB-UniRule"/>
</dbReference>
<keyword evidence="4 11" id="KW-0378">Hydrolase</keyword>
<feature type="cross-link" description="Glycyl lysine isopeptide (Lys-Gly) (interchain with G-Cter in SUMO)" evidence="11">
    <location>
        <position position="532"/>
    </location>
</feature>
<dbReference type="InterPro" id="IPR016393">
    <property type="entry name" value="Rep_E1_papillomaV"/>
</dbReference>
<comment type="caution">
    <text evidence="11">Lacks conserved residue(s) required for the propagation of feature annotation.</text>
</comment>
<evidence type="ECO:0000256" key="7">
    <source>
        <dbReference type="ARBA" id="ARBA00023125"/>
    </source>
</evidence>
<dbReference type="GO" id="GO:0042025">
    <property type="term" value="C:host cell nucleus"/>
    <property type="evidence" value="ECO:0007669"/>
    <property type="project" value="UniProtKB-SubCell"/>
</dbReference>
<feature type="region of interest" description="Disordered" evidence="13">
    <location>
        <begin position="1"/>
        <end position="22"/>
    </location>
</feature>
<comment type="similarity">
    <text evidence="11 12">Belongs to the papillomaviridae E1 protein family.</text>
</comment>
<dbReference type="Pfam" id="PF00519">
    <property type="entry name" value="PPV_E1_C"/>
    <property type="match status" value="1"/>
</dbReference>
<feature type="short sequence motif" description="Nuclear localization signal" evidence="11">
    <location>
        <begin position="90"/>
        <end position="92"/>
    </location>
</feature>
<evidence type="ECO:0000256" key="2">
    <source>
        <dbReference type="ARBA" id="ARBA00022705"/>
    </source>
</evidence>
<keyword evidence="6 11" id="KW-0067">ATP-binding</keyword>
<dbReference type="GO" id="GO:0005524">
    <property type="term" value="F:ATP binding"/>
    <property type="evidence" value="ECO:0007669"/>
    <property type="project" value="UniProtKB-UniRule"/>
</dbReference>
<dbReference type="InterPro" id="IPR014015">
    <property type="entry name" value="Helicase_SF3_DNA-vir"/>
</dbReference>
<comment type="catalytic activity">
    <reaction evidence="9 11">
        <text>Couples ATP hydrolysis with the unwinding of duplex DNA by translocating in the 3'-5' direction.</text>
        <dbReference type="EC" id="5.6.2.4"/>
    </reaction>
</comment>
<feature type="modified residue" description="Phosphoserine; by host" evidence="11">
    <location>
        <position position="106"/>
    </location>
</feature>
<proteinExistence type="inferred from homology"/>
<feature type="region of interest" description="DNA-binding region" evidence="11">
    <location>
        <begin position="160"/>
        <end position="326"/>
    </location>
</feature>
<keyword evidence="11" id="KW-1048">Host nucleus</keyword>
<evidence type="ECO:0000256" key="3">
    <source>
        <dbReference type="ARBA" id="ARBA00022741"/>
    </source>
</evidence>
<comment type="PTM">
    <text evidence="11">Sumoylated.</text>
</comment>
<name>A0A8D6ART7_9PAPI</name>
<keyword evidence="11" id="KW-1017">Isopeptide bond</keyword>
<dbReference type="HAMAP" id="MF_04000">
    <property type="entry name" value="PPV_E1"/>
    <property type="match status" value="1"/>
</dbReference>
<comment type="catalytic activity">
    <reaction evidence="10 11 12">
        <text>ATP + H2O = ADP + phosphate + H(+)</text>
        <dbReference type="Rhea" id="RHEA:13065"/>
        <dbReference type="ChEBI" id="CHEBI:15377"/>
        <dbReference type="ChEBI" id="CHEBI:15378"/>
        <dbReference type="ChEBI" id="CHEBI:30616"/>
        <dbReference type="ChEBI" id="CHEBI:43474"/>
        <dbReference type="ChEBI" id="CHEBI:456216"/>
        <dbReference type="EC" id="5.6.2.4"/>
    </reaction>
</comment>
<evidence type="ECO:0000256" key="13">
    <source>
        <dbReference type="SAM" id="MobiDB-lite"/>
    </source>
</evidence>
<keyword evidence="3 11" id="KW-0547">Nucleotide-binding</keyword>
<comment type="function">
    <text evidence="11">ATP-dependent DNA 3'-5' helicase required for initiation of viral DNA replication. It forms a complex with the viral E2 protein. The E1-E2 complex binds to the replication origin which contains binding sites for both proteins. During the initial step, a dimer of E1 interacts with a dimer of protein E2 leading to a complex that binds the viral origin of replication with high specificity. Then, a second dimer of E1 displaces the E2 dimer in an ATP-dependent manner to form the E1 tetramer. Following this, two E1 monomers are added to each half of the site, which results in the formation of two E1 trimers on the viral ori. Subsequently, two hexamers will be created. The double hexamer acts as a bi-directional helicase machinery and unwinds the viral DNA and then recruits the host DNA polymerase to start replication.</text>
</comment>
<feature type="modified residue" description="Phosphoserine; by host" evidence="11">
    <location>
        <position position="97"/>
    </location>
</feature>
<dbReference type="Pfam" id="PF20450">
    <property type="entry name" value="PPV_E1_DBD"/>
    <property type="match status" value="1"/>
</dbReference>
<evidence type="ECO:0000256" key="8">
    <source>
        <dbReference type="ARBA" id="ARBA00023235"/>
    </source>
</evidence>
<keyword evidence="11" id="KW-0597">Phosphoprotein</keyword>
<organism evidence="15">
    <name type="scientific">Felis catus papillomavirus 4</name>
    <dbReference type="NCBI Taxonomy" id="1398507"/>
    <lineage>
        <taxon>Viruses</taxon>
        <taxon>Monodnaviria</taxon>
        <taxon>Shotokuvirae</taxon>
        <taxon>Cossaviricota</taxon>
        <taxon>Papovaviricetes</taxon>
        <taxon>Zurhausenvirales</taxon>
        <taxon>Papillomaviridae</taxon>
        <taxon>Firstpapillomavirinae</taxon>
        <taxon>Taupapillomavirus</taxon>
        <taxon>Taupapillomavirus 3</taxon>
    </lineage>
</organism>
<dbReference type="GO" id="GO:0006260">
    <property type="term" value="P:DNA replication"/>
    <property type="evidence" value="ECO:0007669"/>
    <property type="project" value="UniProtKB-UniRule"/>
</dbReference>
<evidence type="ECO:0000256" key="6">
    <source>
        <dbReference type="ARBA" id="ARBA00022840"/>
    </source>
</evidence>
<comment type="subcellular location">
    <subcellularLocation>
        <location evidence="1">Host cell</location>
    </subcellularLocation>
    <subcellularLocation>
        <location evidence="11">Host nucleus</location>
    </subcellularLocation>
</comment>
<reference evidence="15" key="3">
    <citation type="journal article" date="2021" name="Virus Genes">
        <title>Full-genome characterization of a novel Felis catus papillomavirus 4 subtype identified in a cutaneous squamous cell carcinoma of a domestic cat.</title>
        <authorList>
            <person name="Yamashita-Kawanishi N."/>
            <person name="Gushino Y."/>
            <person name="Chang C.-Y."/>
            <person name="Chang H."/>
            <person name="Chambers J.K."/>
            <person name="Uchida K."/>
            <person name="Haga T."/>
        </authorList>
    </citation>
    <scope>NUCLEOTIDE SEQUENCE</scope>
    <source>
        <strain evidence="15">141110</strain>
    </source>
</reference>